<evidence type="ECO:0000313" key="3">
    <source>
        <dbReference type="EMBL" id="KFK28826.1"/>
    </source>
</evidence>
<dbReference type="InterPro" id="IPR016140">
    <property type="entry name" value="Bifunc_inhib/LTP/seed_store"/>
</dbReference>
<organism evidence="3 4">
    <name type="scientific">Arabis alpina</name>
    <name type="common">Alpine rock-cress</name>
    <dbReference type="NCBI Taxonomy" id="50452"/>
    <lineage>
        <taxon>Eukaryota</taxon>
        <taxon>Viridiplantae</taxon>
        <taxon>Streptophyta</taxon>
        <taxon>Embryophyta</taxon>
        <taxon>Tracheophyta</taxon>
        <taxon>Spermatophyta</taxon>
        <taxon>Magnoliopsida</taxon>
        <taxon>eudicotyledons</taxon>
        <taxon>Gunneridae</taxon>
        <taxon>Pentapetalae</taxon>
        <taxon>rosids</taxon>
        <taxon>malvids</taxon>
        <taxon>Brassicales</taxon>
        <taxon>Brassicaceae</taxon>
        <taxon>Arabideae</taxon>
        <taxon>Arabis</taxon>
    </lineage>
</organism>
<evidence type="ECO:0000313" key="4">
    <source>
        <dbReference type="Proteomes" id="UP000029120"/>
    </source>
</evidence>
<evidence type="ECO:0000256" key="1">
    <source>
        <dbReference type="SAM" id="SignalP"/>
    </source>
</evidence>
<dbReference type="AlphaFoldDB" id="A0A087GG24"/>
<evidence type="ECO:0000259" key="2">
    <source>
        <dbReference type="Pfam" id="PF14368"/>
    </source>
</evidence>
<sequence length="143" mass="15215">MAYINKVPAVATAVLFLMLTMAPRWTEAQQLPSMPNINPLCVFANVPKTVTLCYLSGTVIPSGDSECCKDLKSKSTPEVNCLCDNFIALPSNSNFTGPLFNMVHTACGVADKYACTGRGANGGAKNKFAVSMGLFGLVASFFF</sequence>
<dbReference type="Pfam" id="PF14368">
    <property type="entry name" value="LTP_2"/>
    <property type="match status" value="1"/>
</dbReference>
<protein>
    <recommendedName>
        <fullName evidence="2">Bifunctional inhibitor/plant lipid transfer protein/seed storage helical domain-containing protein</fullName>
    </recommendedName>
</protein>
<feature type="signal peptide" evidence="1">
    <location>
        <begin position="1"/>
        <end position="28"/>
    </location>
</feature>
<keyword evidence="1" id="KW-0732">Signal</keyword>
<feature type="chain" id="PRO_5001822021" description="Bifunctional inhibitor/plant lipid transfer protein/seed storage helical domain-containing protein" evidence="1">
    <location>
        <begin position="29"/>
        <end position="143"/>
    </location>
</feature>
<reference evidence="4" key="1">
    <citation type="journal article" date="2015" name="Nat. Plants">
        <title>Genome expansion of Arabis alpina linked with retrotransposition and reduced symmetric DNA methylation.</title>
        <authorList>
            <person name="Willing E.M."/>
            <person name="Rawat V."/>
            <person name="Mandakova T."/>
            <person name="Maumus F."/>
            <person name="James G.V."/>
            <person name="Nordstroem K.J."/>
            <person name="Becker C."/>
            <person name="Warthmann N."/>
            <person name="Chica C."/>
            <person name="Szarzynska B."/>
            <person name="Zytnicki M."/>
            <person name="Albani M.C."/>
            <person name="Kiefer C."/>
            <person name="Bergonzi S."/>
            <person name="Castaings L."/>
            <person name="Mateos J.L."/>
            <person name="Berns M.C."/>
            <person name="Bujdoso N."/>
            <person name="Piofczyk T."/>
            <person name="de Lorenzo L."/>
            <person name="Barrero-Sicilia C."/>
            <person name="Mateos I."/>
            <person name="Piednoel M."/>
            <person name="Hagmann J."/>
            <person name="Chen-Min-Tao R."/>
            <person name="Iglesias-Fernandez R."/>
            <person name="Schuster S.C."/>
            <person name="Alonso-Blanco C."/>
            <person name="Roudier F."/>
            <person name="Carbonero P."/>
            <person name="Paz-Ares J."/>
            <person name="Davis S.J."/>
            <person name="Pecinka A."/>
            <person name="Quesneville H."/>
            <person name="Colot V."/>
            <person name="Lysak M.A."/>
            <person name="Weigel D."/>
            <person name="Coupland G."/>
            <person name="Schneeberger K."/>
        </authorList>
    </citation>
    <scope>NUCLEOTIDE SEQUENCE [LARGE SCALE GENOMIC DNA]</scope>
    <source>
        <strain evidence="4">cv. Pajares</strain>
    </source>
</reference>
<keyword evidence="4" id="KW-1185">Reference proteome</keyword>
<accession>A0A087GG24</accession>
<dbReference type="EMBL" id="CM002875">
    <property type="protein sequence ID" value="KFK28826.1"/>
    <property type="molecule type" value="Genomic_DNA"/>
</dbReference>
<dbReference type="Gramene" id="KFK28826">
    <property type="protein sequence ID" value="KFK28826"/>
    <property type="gene ID" value="AALP_AA7G054200"/>
</dbReference>
<dbReference type="OMA" id="EVYHHDC"/>
<feature type="domain" description="Bifunctional inhibitor/plant lipid transfer protein/seed storage helical" evidence="2">
    <location>
        <begin position="30"/>
        <end position="114"/>
    </location>
</feature>
<name>A0A087GG24_ARAAL</name>
<gene>
    <name evidence="3" type="ordered locus">AALP_Aa7g054200</name>
</gene>
<proteinExistence type="predicted"/>
<dbReference type="Proteomes" id="UP000029120">
    <property type="component" value="Chromosome 7"/>
</dbReference>
<dbReference type="OrthoDB" id="1111683at2759"/>